<evidence type="ECO:0000259" key="12">
    <source>
        <dbReference type="Pfam" id="PF02223"/>
    </source>
</evidence>
<dbReference type="eggNOG" id="arCOG01891">
    <property type="taxonomic scope" value="Archaea"/>
</dbReference>
<evidence type="ECO:0000256" key="5">
    <source>
        <dbReference type="ARBA" id="ARBA00022727"/>
    </source>
</evidence>
<dbReference type="CDD" id="cd01672">
    <property type="entry name" value="TMPK"/>
    <property type="match status" value="1"/>
</dbReference>
<evidence type="ECO:0000256" key="4">
    <source>
        <dbReference type="ARBA" id="ARBA00022679"/>
    </source>
</evidence>
<dbReference type="AlphaFoldDB" id="B5IA95"/>
<feature type="domain" description="Thymidylate kinase-like" evidence="12">
    <location>
        <begin position="5"/>
        <end position="188"/>
    </location>
</feature>
<evidence type="ECO:0000256" key="8">
    <source>
        <dbReference type="ARBA" id="ARBA00022840"/>
    </source>
</evidence>
<dbReference type="GO" id="GO:0006235">
    <property type="term" value="P:dTTP biosynthetic process"/>
    <property type="evidence" value="ECO:0007669"/>
    <property type="project" value="UniProtKB-UniRule"/>
</dbReference>
<dbReference type="EC" id="2.7.4.9" evidence="2 11"/>
<keyword evidence="8 11" id="KW-0067">ATP-binding</keyword>
<dbReference type="GO" id="GO:0005737">
    <property type="term" value="C:cytoplasm"/>
    <property type="evidence" value="ECO:0007669"/>
    <property type="project" value="TreeGrafter"/>
</dbReference>
<keyword evidence="4 11" id="KW-0808">Transferase</keyword>
<keyword evidence="5 11" id="KW-0545">Nucleotide biosynthesis</keyword>
<dbReference type="GO" id="GO:0004798">
    <property type="term" value="F:dTMP kinase activity"/>
    <property type="evidence" value="ECO:0007669"/>
    <property type="project" value="UniProtKB-UniRule"/>
</dbReference>
<proteinExistence type="inferred from homology"/>
<evidence type="ECO:0000256" key="7">
    <source>
        <dbReference type="ARBA" id="ARBA00022777"/>
    </source>
</evidence>
<dbReference type="PANTHER" id="PTHR10344:SF4">
    <property type="entry name" value="UMP-CMP KINASE 2, MITOCHONDRIAL"/>
    <property type="match status" value="1"/>
</dbReference>
<dbReference type="PANTHER" id="PTHR10344">
    <property type="entry name" value="THYMIDYLATE KINASE"/>
    <property type="match status" value="1"/>
</dbReference>
<accession>B5IA95</accession>
<dbReference type="InterPro" id="IPR039430">
    <property type="entry name" value="Thymidylate_kin-like_dom"/>
</dbReference>
<evidence type="ECO:0000313" key="13">
    <source>
        <dbReference type="EMBL" id="ADD08267.1"/>
    </source>
</evidence>
<reference evidence="13" key="1">
    <citation type="submission" date="2010-02" db="EMBL/GenBank/DDBJ databases">
        <title>Complete sequence of Aciduliprofundum boonei T469.</title>
        <authorList>
            <consortium name="US DOE Joint Genome Institute"/>
            <person name="Lucas S."/>
            <person name="Copeland A."/>
            <person name="Lapidus A."/>
            <person name="Cheng J.-F."/>
            <person name="Bruce D."/>
            <person name="Goodwin L."/>
            <person name="Pitluck S."/>
            <person name="Saunders E."/>
            <person name="Detter J.C."/>
            <person name="Han C."/>
            <person name="Tapia R."/>
            <person name="Land M."/>
            <person name="Hauser L."/>
            <person name="Kyrpides N."/>
            <person name="Mikhailova N."/>
            <person name="Flores G."/>
            <person name="Reysenbach A.-L."/>
            <person name="Woyke T."/>
        </authorList>
    </citation>
    <scope>NUCLEOTIDE SEQUENCE</scope>
    <source>
        <strain evidence="13">T469</strain>
    </source>
</reference>
<comment type="similarity">
    <text evidence="1 11">Belongs to the thymidylate kinase family.</text>
</comment>
<dbReference type="STRING" id="439481.Aboo_0456"/>
<sequence length="197" mass="23107">MFIVFEGIDGSGKSTIARRIAKHLSSLGHDIFLTEEPTTTWMGKDVRRAIEEEKNPLSQALLFFADRAEHVEAIKKNLEDGKIVISDRYVYSTFAYQGAQMEKLMPLDKALKWLEGVYEPMRLDPDMVILLKIEPRRGLDFVNTRDFKEKFEREEFLERVQDIYMDLADKYGFFVVDSNRNLNEVYEDVRKIIDDRI</sequence>
<evidence type="ECO:0000256" key="2">
    <source>
        <dbReference type="ARBA" id="ARBA00012980"/>
    </source>
</evidence>
<dbReference type="SUPFAM" id="SSF52540">
    <property type="entry name" value="P-loop containing nucleoside triphosphate hydrolases"/>
    <property type="match status" value="1"/>
</dbReference>
<dbReference type="GO" id="GO:0005524">
    <property type="term" value="F:ATP binding"/>
    <property type="evidence" value="ECO:0007669"/>
    <property type="project" value="UniProtKB-UniRule"/>
</dbReference>
<dbReference type="InterPro" id="IPR018095">
    <property type="entry name" value="Thymidylate_kin_CS"/>
</dbReference>
<feature type="binding site" evidence="11">
    <location>
        <begin position="7"/>
        <end position="14"/>
    </location>
    <ligand>
        <name>ATP</name>
        <dbReference type="ChEBI" id="CHEBI:30616"/>
    </ligand>
</feature>
<dbReference type="NCBIfam" id="TIGR00041">
    <property type="entry name" value="DTMP_kinase"/>
    <property type="match status" value="1"/>
</dbReference>
<dbReference type="InterPro" id="IPR018094">
    <property type="entry name" value="Thymidylate_kinase"/>
</dbReference>
<gene>
    <name evidence="11" type="primary">tmk</name>
    <name evidence="13" type="ordered locus">Aboo_0456</name>
</gene>
<dbReference type="HOGENOM" id="CLU_049131_1_3_2"/>
<dbReference type="KEGG" id="abi:Aboo_0456"/>
<evidence type="ECO:0000256" key="11">
    <source>
        <dbReference type="HAMAP-Rule" id="MF_00165"/>
    </source>
</evidence>
<evidence type="ECO:0000256" key="3">
    <source>
        <dbReference type="ARBA" id="ARBA00013355"/>
    </source>
</evidence>
<organism evidence="13 14">
    <name type="scientific">Aciduliprofundum boonei (strain DSM 19572 / T469)</name>
    <dbReference type="NCBI Taxonomy" id="439481"/>
    <lineage>
        <taxon>Archaea</taxon>
        <taxon>Methanobacteriati</taxon>
        <taxon>Thermoplasmatota</taxon>
        <taxon>DHVE2 group</taxon>
        <taxon>Candidatus Aciduliprofundum</taxon>
    </lineage>
</organism>
<protein>
    <recommendedName>
        <fullName evidence="3 11">Probable thymidylate kinase</fullName>
        <ecNumber evidence="2 11">2.7.4.9</ecNumber>
    </recommendedName>
    <alternativeName>
        <fullName evidence="9 11">dTMP kinase</fullName>
    </alternativeName>
</protein>
<dbReference type="RefSeq" id="WP_008082265.1">
    <property type="nucleotide sequence ID" value="NC_013926.1"/>
</dbReference>
<keyword evidence="6 11" id="KW-0547">Nucleotide-binding</keyword>
<evidence type="ECO:0000256" key="9">
    <source>
        <dbReference type="ARBA" id="ARBA00029962"/>
    </source>
</evidence>
<dbReference type="Proteomes" id="UP000001400">
    <property type="component" value="Chromosome"/>
</dbReference>
<dbReference type="Gene3D" id="3.40.50.300">
    <property type="entry name" value="P-loop containing nucleotide triphosphate hydrolases"/>
    <property type="match status" value="1"/>
</dbReference>
<name>B5IA95_ACIB4</name>
<evidence type="ECO:0000256" key="6">
    <source>
        <dbReference type="ARBA" id="ARBA00022741"/>
    </source>
</evidence>
<evidence type="ECO:0000256" key="10">
    <source>
        <dbReference type="ARBA" id="ARBA00048743"/>
    </source>
</evidence>
<keyword evidence="7 11" id="KW-0418">Kinase</keyword>
<evidence type="ECO:0000256" key="1">
    <source>
        <dbReference type="ARBA" id="ARBA00009776"/>
    </source>
</evidence>
<dbReference type="Pfam" id="PF02223">
    <property type="entry name" value="Thymidylate_kin"/>
    <property type="match status" value="1"/>
</dbReference>
<dbReference type="EMBL" id="CP001941">
    <property type="protein sequence ID" value="ADD08267.1"/>
    <property type="molecule type" value="Genomic_DNA"/>
</dbReference>
<dbReference type="PROSITE" id="PS01331">
    <property type="entry name" value="THYMIDYLATE_KINASE"/>
    <property type="match status" value="1"/>
</dbReference>
<evidence type="ECO:0000313" key="14">
    <source>
        <dbReference type="Proteomes" id="UP000001400"/>
    </source>
</evidence>
<dbReference type="GO" id="GO:0006227">
    <property type="term" value="P:dUDP biosynthetic process"/>
    <property type="evidence" value="ECO:0007669"/>
    <property type="project" value="TreeGrafter"/>
</dbReference>
<dbReference type="HAMAP" id="MF_00165">
    <property type="entry name" value="Thymidylate_kinase"/>
    <property type="match status" value="1"/>
</dbReference>
<comment type="catalytic activity">
    <reaction evidence="10 11">
        <text>dTMP + ATP = dTDP + ADP</text>
        <dbReference type="Rhea" id="RHEA:13517"/>
        <dbReference type="ChEBI" id="CHEBI:30616"/>
        <dbReference type="ChEBI" id="CHEBI:58369"/>
        <dbReference type="ChEBI" id="CHEBI:63528"/>
        <dbReference type="ChEBI" id="CHEBI:456216"/>
        <dbReference type="EC" id="2.7.4.9"/>
    </reaction>
</comment>
<dbReference type="GeneID" id="8827399"/>
<dbReference type="OrthoDB" id="43083at2157"/>
<dbReference type="InterPro" id="IPR027417">
    <property type="entry name" value="P-loop_NTPase"/>
</dbReference>
<dbReference type="GO" id="GO:0006233">
    <property type="term" value="P:dTDP biosynthetic process"/>
    <property type="evidence" value="ECO:0007669"/>
    <property type="project" value="InterPro"/>
</dbReference>
<keyword evidence="14" id="KW-1185">Reference proteome</keyword>